<evidence type="ECO:0000313" key="2">
    <source>
        <dbReference type="Proteomes" id="UP000182783"/>
    </source>
</evidence>
<reference evidence="1 2" key="1">
    <citation type="submission" date="2016-10" db="EMBL/GenBank/DDBJ databases">
        <authorList>
            <person name="de Groot N.N."/>
        </authorList>
    </citation>
    <scope>NUCLEOTIDE SEQUENCE [LARGE SCALE GENOMIC DNA]</scope>
    <source>
        <strain evidence="1 2">CGMCC 1.10239</strain>
    </source>
</reference>
<dbReference type="Proteomes" id="UP000182783">
    <property type="component" value="Unassembled WGS sequence"/>
</dbReference>
<protein>
    <submittedName>
        <fullName evidence="1">Uncharacterized protein</fullName>
    </submittedName>
</protein>
<evidence type="ECO:0000313" key="1">
    <source>
        <dbReference type="EMBL" id="SDL98827.1"/>
    </source>
</evidence>
<proteinExistence type="predicted"/>
<dbReference type="EMBL" id="FNGM01000007">
    <property type="protein sequence ID" value="SDL98827.1"/>
    <property type="molecule type" value="Genomic_DNA"/>
</dbReference>
<accession>A0A1G9PKV2</accession>
<name>A0A1G9PKV2_9BACL</name>
<sequence length="67" mass="7807">MMFGGNKNIYHNKEAVLVSMLIKTLYFNVLTSGDSYSMIKKILYTRLVMRMTIIGGFINEHDVEMVW</sequence>
<dbReference type="AlphaFoldDB" id="A0A1G9PKV2"/>
<gene>
    <name evidence="1" type="ORF">SAMN05216191_107222</name>
</gene>
<organism evidence="1 2">
    <name type="scientific">Paenibacillus jilunlii</name>
    <dbReference type="NCBI Taxonomy" id="682956"/>
    <lineage>
        <taxon>Bacteria</taxon>
        <taxon>Bacillati</taxon>
        <taxon>Bacillota</taxon>
        <taxon>Bacilli</taxon>
        <taxon>Bacillales</taxon>
        <taxon>Paenibacillaceae</taxon>
        <taxon>Paenibacillus</taxon>
    </lineage>
</organism>